<comment type="miscellaneous">
    <text evidence="7">In eukaryotes there are cytoplasmic, mitochondrial and chloroplastic isozymes.</text>
</comment>
<evidence type="ECO:0000256" key="1">
    <source>
        <dbReference type="ARBA" id="ARBA00001933"/>
    </source>
</evidence>
<dbReference type="PRINTS" id="PR00799">
    <property type="entry name" value="TRANSAMINASE"/>
</dbReference>
<dbReference type="PANTHER" id="PTHR11879:SF20">
    <property type="entry name" value="ASPARTATE AMINOTRANSFERASE"/>
    <property type="match status" value="1"/>
</dbReference>
<dbReference type="Gene3D" id="3.40.640.10">
    <property type="entry name" value="Type I PLP-dependent aspartate aminotransferase-like (Major domain)"/>
    <property type="match status" value="1"/>
</dbReference>
<dbReference type="Pfam" id="PF00155">
    <property type="entry name" value="Aminotran_1_2"/>
    <property type="match status" value="1"/>
</dbReference>
<dbReference type="Proteomes" id="UP001610446">
    <property type="component" value="Unassembled WGS sequence"/>
</dbReference>
<sequence length="458" mass="50308">MASDLVSLVELPRDEAFAITADFVADTHPQKVSLGAGVYRDENSKPWVLPSVKEAFSTLDHEYLPIHGSDPFLTAARDLILGQDQEQDQGQENNVISIQTISGTGANHLGAAFLAETLHPKPTHVFISDPTWSNHHLIWEVAAPHVLRRTYPYYDPSSRSLDFDGMISTLESEAVENDVVMLHACAHNPTGIDPSPEQWRAIAELVRRKRLFPLFDAAYQGFASGDLDRDAWAVRYFRKALFGTTTATTAAAAAAAQEDGRAGRDLWGPQGMGIAQSFAKNFGLYGERVGAFHLVLPPPPHPISSSTCSPLPSPTPFGTGSPGARSHLLRLVRASISNAPQFGSRIVALILSDTELTAMWKADLRTMSGRIKRMRLLLRDAIEKHGSSSVGDWCHLEAQIGMFSYTGLGEDHVRRLREVHHVYLMRSGRASLCGVTESNVEYVAGAIAEVVRYYRVEK</sequence>
<comment type="caution">
    <text evidence="9">The sequence shown here is derived from an EMBL/GenBank/DDBJ whole genome shotgun (WGS) entry which is preliminary data.</text>
</comment>
<accession>A0ABR4J710</accession>
<comment type="similarity">
    <text evidence="2">Belongs to the class-I pyridoxal-phosphate-dependent aminotransferase family.</text>
</comment>
<dbReference type="InterPro" id="IPR004838">
    <property type="entry name" value="NHTrfase_class1_PyrdxlP-BS"/>
</dbReference>
<dbReference type="GO" id="GO:0016740">
    <property type="term" value="F:transferase activity"/>
    <property type="evidence" value="ECO:0007669"/>
    <property type="project" value="UniProtKB-KW"/>
</dbReference>
<evidence type="ECO:0000256" key="3">
    <source>
        <dbReference type="ARBA" id="ARBA00011738"/>
    </source>
</evidence>
<dbReference type="InterPro" id="IPR000796">
    <property type="entry name" value="Asp_trans"/>
</dbReference>
<dbReference type="Gene3D" id="3.90.1150.10">
    <property type="entry name" value="Aspartate Aminotransferase, domain 1"/>
    <property type="match status" value="1"/>
</dbReference>
<evidence type="ECO:0000256" key="7">
    <source>
        <dbReference type="RuleBase" id="RU000480"/>
    </source>
</evidence>
<organism evidence="9 10">
    <name type="scientific">Aspergillus pseudoustus</name>
    <dbReference type="NCBI Taxonomy" id="1810923"/>
    <lineage>
        <taxon>Eukaryota</taxon>
        <taxon>Fungi</taxon>
        <taxon>Dikarya</taxon>
        <taxon>Ascomycota</taxon>
        <taxon>Pezizomycotina</taxon>
        <taxon>Eurotiomycetes</taxon>
        <taxon>Eurotiomycetidae</taxon>
        <taxon>Eurotiales</taxon>
        <taxon>Aspergillaceae</taxon>
        <taxon>Aspergillus</taxon>
        <taxon>Aspergillus subgen. Nidulantes</taxon>
    </lineage>
</organism>
<gene>
    <name evidence="9" type="ORF">BJY01DRAFT_258913</name>
</gene>
<protein>
    <recommendedName>
        <fullName evidence="7">Aspartate aminotransferase</fullName>
        <ecNumber evidence="7">2.6.1.1</ecNumber>
    </recommendedName>
</protein>
<dbReference type="CDD" id="cd00609">
    <property type="entry name" value="AAT_like"/>
    <property type="match status" value="1"/>
</dbReference>
<dbReference type="InterPro" id="IPR015421">
    <property type="entry name" value="PyrdxlP-dep_Trfase_major"/>
</dbReference>
<dbReference type="InterPro" id="IPR015422">
    <property type="entry name" value="PyrdxlP-dep_Trfase_small"/>
</dbReference>
<evidence type="ECO:0000256" key="4">
    <source>
        <dbReference type="ARBA" id="ARBA00022576"/>
    </source>
</evidence>
<comment type="cofactor">
    <cofactor evidence="1">
        <name>pyridoxal 5'-phosphate</name>
        <dbReference type="ChEBI" id="CHEBI:597326"/>
    </cofactor>
</comment>
<evidence type="ECO:0000256" key="2">
    <source>
        <dbReference type="ARBA" id="ARBA00007441"/>
    </source>
</evidence>
<proteinExistence type="inferred from homology"/>
<comment type="catalytic activity">
    <reaction evidence="7">
        <text>L-aspartate + 2-oxoglutarate = oxaloacetate + L-glutamate</text>
        <dbReference type="Rhea" id="RHEA:21824"/>
        <dbReference type="ChEBI" id="CHEBI:16452"/>
        <dbReference type="ChEBI" id="CHEBI:16810"/>
        <dbReference type="ChEBI" id="CHEBI:29985"/>
        <dbReference type="ChEBI" id="CHEBI:29991"/>
        <dbReference type="EC" id="2.6.1.1"/>
    </reaction>
</comment>
<dbReference type="SUPFAM" id="SSF53383">
    <property type="entry name" value="PLP-dependent transferases"/>
    <property type="match status" value="1"/>
</dbReference>
<dbReference type="PROSITE" id="PS00105">
    <property type="entry name" value="AA_TRANSFER_CLASS_1"/>
    <property type="match status" value="1"/>
</dbReference>
<evidence type="ECO:0000313" key="10">
    <source>
        <dbReference type="Proteomes" id="UP001610446"/>
    </source>
</evidence>
<evidence type="ECO:0000313" key="9">
    <source>
        <dbReference type="EMBL" id="KAL2835822.1"/>
    </source>
</evidence>
<dbReference type="PANTHER" id="PTHR11879">
    <property type="entry name" value="ASPARTATE AMINOTRANSFERASE"/>
    <property type="match status" value="1"/>
</dbReference>
<keyword evidence="5 7" id="KW-0808">Transferase</keyword>
<dbReference type="EMBL" id="JBFXLU010000192">
    <property type="protein sequence ID" value="KAL2835822.1"/>
    <property type="molecule type" value="Genomic_DNA"/>
</dbReference>
<dbReference type="InterPro" id="IPR004839">
    <property type="entry name" value="Aminotransferase_I/II_large"/>
</dbReference>
<evidence type="ECO:0000256" key="5">
    <source>
        <dbReference type="ARBA" id="ARBA00022679"/>
    </source>
</evidence>
<reference evidence="9 10" key="1">
    <citation type="submission" date="2024-07" db="EMBL/GenBank/DDBJ databases">
        <title>Section-level genome sequencing and comparative genomics of Aspergillus sections Usti and Cavernicolus.</title>
        <authorList>
            <consortium name="Lawrence Berkeley National Laboratory"/>
            <person name="Nybo J.L."/>
            <person name="Vesth T.C."/>
            <person name="Theobald S."/>
            <person name="Frisvad J.C."/>
            <person name="Larsen T.O."/>
            <person name="Kjaerboelling I."/>
            <person name="Rothschild-Mancinelli K."/>
            <person name="Lyhne E.K."/>
            <person name="Kogle M.E."/>
            <person name="Barry K."/>
            <person name="Clum A."/>
            <person name="Na H."/>
            <person name="Ledsgaard L."/>
            <person name="Lin J."/>
            <person name="Lipzen A."/>
            <person name="Kuo A."/>
            <person name="Riley R."/>
            <person name="Mondo S."/>
            <person name="Labutti K."/>
            <person name="Haridas S."/>
            <person name="Pangalinan J."/>
            <person name="Salamov A.A."/>
            <person name="Simmons B.A."/>
            <person name="Magnuson J.K."/>
            <person name="Chen J."/>
            <person name="Drula E."/>
            <person name="Henrissat B."/>
            <person name="Wiebenga A."/>
            <person name="Lubbers R.J."/>
            <person name="Gomes A.C."/>
            <person name="Makela M.R."/>
            <person name="Stajich J."/>
            <person name="Grigoriev I.V."/>
            <person name="Mortensen U.H."/>
            <person name="De Vries R.P."/>
            <person name="Baker S.E."/>
            <person name="Andersen M.R."/>
        </authorList>
    </citation>
    <scope>NUCLEOTIDE SEQUENCE [LARGE SCALE GENOMIC DNA]</scope>
    <source>
        <strain evidence="9 10">CBS 123904</strain>
    </source>
</reference>
<keyword evidence="10" id="KW-1185">Reference proteome</keyword>
<evidence type="ECO:0000259" key="8">
    <source>
        <dbReference type="Pfam" id="PF00155"/>
    </source>
</evidence>
<keyword evidence="4 7" id="KW-0032">Aminotransferase</keyword>
<evidence type="ECO:0000256" key="6">
    <source>
        <dbReference type="ARBA" id="ARBA00022898"/>
    </source>
</evidence>
<comment type="subunit">
    <text evidence="3 7">Homodimer.</text>
</comment>
<dbReference type="EC" id="2.6.1.1" evidence="7"/>
<name>A0ABR4J710_9EURO</name>
<feature type="domain" description="Aminotransferase class I/classII large" evidence="8">
    <location>
        <begin position="30"/>
        <end position="447"/>
    </location>
</feature>
<dbReference type="InterPro" id="IPR015424">
    <property type="entry name" value="PyrdxlP-dep_Trfase"/>
</dbReference>
<keyword evidence="6" id="KW-0663">Pyridoxal phosphate</keyword>